<dbReference type="AlphaFoldDB" id="A0ABD5U146"/>
<comment type="caution">
    <text evidence="2">The sequence shown here is derived from an EMBL/GenBank/DDBJ whole genome shotgun (WGS) entry which is preliminary data.</text>
</comment>
<protein>
    <recommendedName>
        <fullName evidence="4">HTH marR-type domain-containing protein</fullName>
    </recommendedName>
</protein>
<dbReference type="RefSeq" id="WP_379698261.1">
    <property type="nucleotide sequence ID" value="NZ_JBHSXH010000015.1"/>
</dbReference>
<dbReference type="EMBL" id="JBHSXH010000015">
    <property type="protein sequence ID" value="MFC6826522.1"/>
    <property type="molecule type" value="Genomic_DNA"/>
</dbReference>
<dbReference type="Proteomes" id="UP001596408">
    <property type="component" value="Unassembled WGS sequence"/>
</dbReference>
<sequence>MSDRDETDTRGDGPRGYHGHLSEVYSESETLQVVVDMDERWVSAVAVADRLGCHHETARRKCNALVEEGRLQAKKPHPRRKFYALALDADSDESYD</sequence>
<evidence type="ECO:0000313" key="3">
    <source>
        <dbReference type="Proteomes" id="UP001596408"/>
    </source>
</evidence>
<feature type="compositionally biased region" description="Basic and acidic residues" evidence="1">
    <location>
        <begin position="1"/>
        <end position="15"/>
    </location>
</feature>
<proteinExistence type="predicted"/>
<accession>A0ABD5U146</accession>
<gene>
    <name evidence="2" type="ORF">ACFQEV_16185</name>
</gene>
<name>A0ABD5U146_9EURY</name>
<reference evidence="2 3" key="1">
    <citation type="journal article" date="2019" name="Int. J. Syst. Evol. Microbiol.">
        <title>The Global Catalogue of Microorganisms (GCM) 10K type strain sequencing project: providing services to taxonomists for standard genome sequencing and annotation.</title>
        <authorList>
            <consortium name="The Broad Institute Genomics Platform"/>
            <consortium name="The Broad Institute Genome Sequencing Center for Infectious Disease"/>
            <person name="Wu L."/>
            <person name="Ma J."/>
        </authorList>
    </citation>
    <scope>NUCLEOTIDE SEQUENCE [LARGE SCALE GENOMIC DNA]</scope>
    <source>
        <strain evidence="2 3">YIM 94188</strain>
    </source>
</reference>
<evidence type="ECO:0008006" key="4">
    <source>
        <dbReference type="Google" id="ProtNLM"/>
    </source>
</evidence>
<feature type="region of interest" description="Disordered" evidence="1">
    <location>
        <begin position="1"/>
        <end position="23"/>
    </location>
</feature>
<evidence type="ECO:0000313" key="2">
    <source>
        <dbReference type="EMBL" id="MFC6826522.1"/>
    </source>
</evidence>
<evidence type="ECO:0000256" key="1">
    <source>
        <dbReference type="SAM" id="MobiDB-lite"/>
    </source>
</evidence>
<organism evidence="2 3">
    <name type="scientific">Halopelagius fulvigenes</name>
    <dbReference type="NCBI Taxonomy" id="1198324"/>
    <lineage>
        <taxon>Archaea</taxon>
        <taxon>Methanobacteriati</taxon>
        <taxon>Methanobacteriota</taxon>
        <taxon>Stenosarchaea group</taxon>
        <taxon>Halobacteria</taxon>
        <taxon>Halobacteriales</taxon>
        <taxon>Haloferacaceae</taxon>
    </lineage>
</organism>
<keyword evidence="3" id="KW-1185">Reference proteome</keyword>